<dbReference type="GO" id="GO:0046872">
    <property type="term" value="F:metal ion binding"/>
    <property type="evidence" value="ECO:0007669"/>
    <property type="project" value="UniProtKB-KW"/>
</dbReference>
<evidence type="ECO:0000256" key="2">
    <source>
        <dbReference type="ARBA" id="ARBA00022475"/>
    </source>
</evidence>
<protein>
    <recommendedName>
        <fullName evidence="13">Peptidase M48 domain-containing protein</fullName>
    </recommendedName>
</protein>
<gene>
    <name evidence="14" type="ORF">MPUL_02130</name>
</gene>
<evidence type="ECO:0000313" key="15">
    <source>
        <dbReference type="Proteomes" id="UP000467252"/>
    </source>
</evidence>
<dbReference type="AlphaFoldDB" id="A0A7I7UCS8"/>
<evidence type="ECO:0000256" key="7">
    <source>
        <dbReference type="ARBA" id="ARBA00022833"/>
    </source>
</evidence>
<keyword evidence="2" id="KW-1003">Cell membrane</keyword>
<dbReference type="PANTHER" id="PTHR43221:SF1">
    <property type="entry name" value="PROTEASE HTPX"/>
    <property type="match status" value="1"/>
</dbReference>
<keyword evidence="4 12" id="KW-0812">Transmembrane</keyword>
<dbReference type="Proteomes" id="UP000467252">
    <property type="component" value="Chromosome"/>
</dbReference>
<evidence type="ECO:0000256" key="3">
    <source>
        <dbReference type="ARBA" id="ARBA00022670"/>
    </source>
</evidence>
<reference evidence="14 15" key="1">
    <citation type="journal article" date="2019" name="Emerg. Microbes Infect.">
        <title>Comprehensive subspecies identification of 175 nontuberculous mycobacteria species based on 7547 genomic profiles.</title>
        <authorList>
            <person name="Matsumoto Y."/>
            <person name="Kinjo T."/>
            <person name="Motooka D."/>
            <person name="Nabeya D."/>
            <person name="Jung N."/>
            <person name="Uechi K."/>
            <person name="Horii T."/>
            <person name="Iida T."/>
            <person name="Fujita J."/>
            <person name="Nakamura S."/>
        </authorList>
    </citation>
    <scope>NUCLEOTIDE SEQUENCE [LARGE SCALE GENOMIC DNA]</scope>
    <source>
        <strain evidence="14 15">JCM 6370</strain>
    </source>
</reference>
<evidence type="ECO:0000256" key="8">
    <source>
        <dbReference type="ARBA" id="ARBA00022989"/>
    </source>
</evidence>
<evidence type="ECO:0000259" key="13">
    <source>
        <dbReference type="Pfam" id="PF01435"/>
    </source>
</evidence>
<comment type="cofactor">
    <cofactor evidence="11">
        <name>Zn(2+)</name>
        <dbReference type="ChEBI" id="CHEBI:29105"/>
    </cofactor>
    <text evidence="11">Binds 1 zinc ion per subunit.</text>
</comment>
<keyword evidence="9 11" id="KW-0482">Metalloprotease</keyword>
<keyword evidence="8 12" id="KW-1133">Transmembrane helix</keyword>
<evidence type="ECO:0000256" key="5">
    <source>
        <dbReference type="ARBA" id="ARBA00022723"/>
    </source>
</evidence>
<evidence type="ECO:0000313" key="14">
    <source>
        <dbReference type="EMBL" id="BBY79055.1"/>
    </source>
</evidence>
<evidence type="ECO:0000256" key="9">
    <source>
        <dbReference type="ARBA" id="ARBA00023049"/>
    </source>
</evidence>
<name>A0A7I7UCS8_MYCPV</name>
<keyword evidence="6 11" id="KW-0378">Hydrolase</keyword>
<comment type="similarity">
    <text evidence="11">Belongs to the peptidase M48 family.</text>
</comment>
<dbReference type="RefSeq" id="WP_197745774.1">
    <property type="nucleotide sequence ID" value="NZ_AP022599.1"/>
</dbReference>
<evidence type="ECO:0000256" key="6">
    <source>
        <dbReference type="ARBA" id="ARBA00022801"/>
    </source>
</evidence>
<dbReference type="InterPro" id="IPR001915">
    <property type="entry name" value="Peptidase_M48"/>
</dbReference>
<keyword evidence="3 11" id="KW-0645">Protease</keyword>
<evidence type="ECO:0000256" key="12">
    <source>
        <dbReference type="SAM" id="Phobius"/>
    </source>
</evidence>
<evidence type="ECO:0000256" key="1">
    <source>
        <dbReference type="ARBA" id="ARBA00004651"/>
    </source>
</evidence>
<dbReference type="Pfam" id="PF01435">
    <property type="entry name" value="Peptidase_M48"/>
    <property type="match status" value="1"/>
</dbReference>
<dbReference type="GO" id="GO:0004222">
    <property type="term" value="F:metalloendopeptidase activity"/>
    <property type="evidence" value="ECO:0007669"/>
    <property type="project" value="InterPro"/>
</dbReference>
<keyword evidence="7 11" id="KW-0862">Zinc</keyword>
<keyword evidence="15" id="KW-1185">Reference proteome</keyword>
<dbReference type="PANTHER" id="PTHR43221">
    <property type="entry name" value="PROTEASE HTPX"/>
    <property type="match status" value="1"/>
</dbReference>
<feature type="transmembrane region" description="Helical" evidence="12">
    <location>
        <begin position="34"/>
        <end position="51"/>
    </location>
</feature>
<dbReference type="EMBL" id="AP022599">
    <property type="protein sequence ID" value="BBY79055.1"/>
    <property type="molecule type" value="Genomic_DNA"/>
</dbReference>
<keyword evidence="5" id="KW-0479">Metal-binding</keyword>
<evidence type="ECO:0000256" key="4">
    <source>
        <dbReference type="ARBA" id="ARBA00022692"/>
    </source>
</evidence>
<dbReference type="InterPro" id="IPR050083">
    <property type="entry name" value="HtpX_protease"/>
</dbReference>
<accession>A0A7I7UCS8</accession>
<organism evidence="14 15">
    <name type="scientific">Mycolicibacterium pulveris</name>
    <name type="common">Mycobacterium pulveris</name>
    <dbReference type="NCBI Taxonomy" id="36813"/>
    <lineage>
        <taxon>Bacteria</taxon>
        <taxon>Bacillati</taxon>
        <taxon>Actinomycetota</taxon>
        <taxon>Actinomycetes</taxon>
        <taxon>Mycobacteriales</taxon>
        <taxon>Mycobacteriaceae</taxon>
        <taxon>Mycolicibacterium</taxon>
    </lineage>
</organism>
<sequence length="121" mass="13244">MRRATNWLKTAALLGLLTAMILLVGQWLGGSAGLVIAGIVSVAFNAVIYFYSDRIALRAMRARPLSRTEAPRLYAMVGDLADQAGQPMPRLFSTHPPVQRRIARLESLARDGRPARSAWIG</sequence>
<keyword evidence="10 12" id="KW-0472">Membrane</keyword>
<proteinExistence type="inferred from homology"/>
<evidence type="ECO:0000256" key="10">
    <source>
        <dbReference type="ARBA" id="ARBA00023136"/>
    </source>
</evidence>
<feature type="domain" description="Peptidase M48" evidence="13">
    <location>
        <begin position="50"/>
        <end position="108"/>
    </location>
</feature>
<dbReference type="GO" id="GO:0005886">
    <property type="term" value="C:plasma membrane"/>
    <property type="evidence" value="ECO:0007669"/>
    <property type="project" value="UniProtKB-SubCell"/>
</dbReference>
<feature type="transmembrane region" description="Helical" evidence="12">
    <location>
        <begin position="7"/>
        <end position="28"/>
    </location>
</feature>
<comment type="subcellular location">
    <subcellularLocation>
        <location evidence="1">Cell membrane</location>
        <topology evidence="1">Multi-pass membrane protein</topology>
    </subcellularLocation>
</comment>
<evidence type="ECO:0000256" key="11">
    <source>
        <dbReference type="RuleBase" id="RU003983"/>
    </source>
</evidence>
<dbReference type="GO" id="GO:0006508">
    <property type="term" value="P:proteolysis"/>
    <property type="evidence" value="ECO:0007669"/>
    <property type="project" value="UniProtKB-KW"/>
</dbReference>